<evidence type="ECO:0000313" key="8">
    <source>
        <dbReference type="Proteomes" id="UP000095210"/>
    </source>
</evidence>
<proteinExistence type="inferred from homology"/>
<keyword evidence="4" id="KW-0238">DNA-binding</keyword>
<dbReference type="KEGG" id="ahm:TL08_05990"/>
<protein>
    <submittedName>
        <fullName evidence="7">DNA-directed RNA polymerase specialized sigma subunit, sigma24</fullName>
    </submittedName>
</protein>
<keyword evidence="2" id="KW-0805">Transcription regulation</keyword>
<dbReference type="Gene3D" id="1.10.1740.10">
    <property type="match status" value="1"/>
</dbReference>
<evidence type="ECO:0000259" key="6">
    <source>
        <dbReference type="Pfam" id="PF08281"/>
    </source>
</evidence>
<organism evidence="7 8">
    <name type="scientific">Actinoalloteichus hymeniacidonis</name>
    <dbReference type="NCBI Taxonomy" id="340345"/>
    <lineage>
        <taxon>Bacteria</taxon>
        <taxon>Bacillati</taxon>
        <taxon>Actinomycetota</taxon>
        <taxon>Actinomycetes</taxon>
        <taxon>Pseudonocardiales</taxon>
        <taxon>Pseudonocardiaceae</taxon>
        <taxon>Actinoalloteichus</taxon>
    </lineage>
</organism>
<dbReference type="GO" id="GO:0006352">
    <property type="term" value="P:DNA-templated transcription initiation"/>
    <property type="evidence" value="ECO:0007669"/>
    <property type="project" value="InterPro"/>
</dbReference>
<dbReference type="Proteomes" id="UP000095210">
    <property type="component" value="Chromosome"/>
</dbReference>
<keyword evidence="3" id="KW-0731">Sigma factor</keyword>
<dbReference type="GO" id="GO:0003677">
    <property type="term" value="F:DNA binding"/>
    <property type="evidence" value="ECO:0007669"/>
    <property type="project" value="UniProtKB-KW"/>
</dbReference>
<gene>
    <name evidence="7" type="ORF">TL08_05990</name>
</gene>
<dbReference type="InterPro" id="IPR013325">
    <property type="entry name" value="RNA_pol_sigma_r2"/>
</dbReference>
<dbReference type="GO" id="GO:0000428">
    <property type="term" value="C:DNA-directed RNA polymerase complex"/>
    <property type="evidence" value="ECO:0007669"/>
    <property type="project" value="UniProtKB-KW"/>
</dbReference>
<keyword evidence="8" id="KW-1185">Reference proteome</keyword>
<evidence type="ECO:0000256" key="5">
    <source>
        <dbReference type="ARBA" id="ARBA00023163"/>
    </source>
</evidence>
<feature type="domain" description="RNA polymerase sigma factor 70 region 4 type 2" evidence="6">
    <location>
        <begin position="112"/>
        <end position="162"/>
    </location>
</feature>
<evidence type="ECO:0000313" key="7">
    <source>
        <dbReference type="EMBL" id="AOS62023.1"/>
    </source>
</evidence>
<dbReference type="SUPFAM" id="SSF88659">
    <property type="entry name" value="Sigma3 and sigma4 domains of RNA polymerase sigma factors"/>
    <property type="match status" value="1"/>
</dbReference>
<dbReference type="Gene3D" id="1.10.10.10">
    <property type="entry name" value="Winged helix-like DNA-binding domain superfamily/Winged helix DNA-binding domain"/>
    <property type="match status" value="1"/>
</dbReference>
<dbReference type="Pfam" id="PF08281">
    <property type="entry name" value="Sigma70_r4_2"/>
    <property type="match status" value="1"/>
</dbReference>
<sequence>MVMHRIRRPPPAERAAAFTEAYHRLYPRVLAFMLRRVGDRGVAEDLASKVFQIGWEHVDSRLLWTNAWFFGTARTVLAEHHHRAPRLAELHRRPAVEFGRPPATGDDLRALAALDALDSLTEEQREVLLLHYWEGLDSVEVAYALRRSRSAIWLRLYRARRAFRAAYLSRSGSW</sequence>
<dbReference type="InterPro" id="IPR013249">
    <property type="entry name" value="RNA_pol_sigma70_r4_t2"/>
</dbReference>
<keyword evidence="5" id="KW-0804">Transcription</keyword>
<dbReference type="PANTHER" id="PTHR43133:SF52">
    <property type="entry name" value="ECF RNA POLYMERASE SIGMA FACTOR SIGL"/>
    <property type="match status" value="1"/>
</dbReference>
<dbReference type="InterPro" id="IPR013324">
    <property type="entry name" value="RNA_pol_sigma_r3/r4-like"/>
</dbReference>
<keyword evidence="7" id="KW-0240">DNA-directed RNA polymerase</keyword>
<dbReference type="EMBL" id="CP014859">
    <property type="protein sequence ID" value="AOS62023.1"/>
    <property type="molecule type" value="Genomic_DNA"/>
</dbReference>
<dbReference type="GO" id="GO:0016987">
    <property type="term" value="F:sigma factor activity"/>
    <property type="evidence" value="ECO:0007669"/>
    <property type="project" value="UniProtKB-KW"/>
</dbReference>
<name>A0AAC9MWB1_9PSEU</name>
<accession>A0AAC9MWB1</accession>
<reference evidence="8" key="1">
    <citation type="submission" date="2016-03" db="EMBL/GenBank/DDBJ databases">
        <title>Complete genome sequence of the type strain Actinoalloteichus hymeniacidonis DSM 45092.</title>
        <authorList>
            <person name="Schaffert L."/>
            <person name="Albersmeier A."/>
            <person name="Winkler A."/>
            <person name="Kalinowski J."/>
            <person name="Zotchev S."/>
            <person name="Ruckert C."/>
        </authorList>
    </citation>
    <scope>NUCLEOTIDE SEQUENCE [LARGE SCALE GENOMIC DNA]</scope>
    <source>
        <strain evidence="8">HPA177(T) (DSM 45092(T))</strain>
    </source>
</reference>
<dbReference type="SUPFAM" id="SSF88946">
    <property type="entry name" value="Sigma2 domain of RNA polymerase sigma factors"/>
    <property type="match status" value="1"/>
</dbReference>
<dbReference type="PANTHER" id="PTHR43133">
    <property type="entry name" value="RNA POLYMERASE ECF-TYPE SIGMA FACTO"/>
    <property type="match status" value="1"/>
</dbReference>
<evidence type="ECO:0000256" key="1">
    <source>
        <dbReference type="ARBA" id="ARBA00010641"/>
    </source>
</evidence>
<dbReference type="InterPro" id="IPR039425">
    <property type="entry name" value="RNA_pol_sigma-70-like"/>
</dbReference>
<dbReference type="AlphaFoldDB" id="A0AAC9MWB1"/>
<comment type="similarity">
    <text evidence="1">Belongs to the sigma-70 factor family. ECF subfamily.</text>
</comment>
<evidence type="ECO:0000256" key="4">
    <source>
        <dbReference type="ARBA" id="ARBA00023125"/>
    </source>
</evidence>
<evidence type="ECO:0000256" key="3">
    <source>
        <dbReference type="ARBA" id="ARBA00023082"/>
    </source>
</evidence>
<dbReference type="InterPro" id="IPR036388">
    <property type="entry name" value="WH-like_DNA-bd_sf"/>
</dbReference>
<evidence type="ECO:0000256" key="2">
    <source>
        <dbReference type="ARBA" id="ARBA00023015"/>
    </source>
</evidence>